<dbReference type="STRING" id="3880.G7L312"/>
<dbReference type="PANTHER" id="PTHR31633">
    <property type="entry name" value="H/ACA RIBONUCLEOPROTEIN COMPLEX NON-CORE SUBUNIT NAF1"/>
    <property type="match status" value="1"/>
</dbReference>
<dbReference type="Proteomes" id="UP000265566">
    <property type="component" value="Chromosome 7"/>
</dbReference>
<dbReference type="Proteomes" id="UP000002051">
    <property type="component" value="Unassembled WGS sequence"/>
</dbReference>
<dbReference type="PaxDb" id="3880-AES82736"/>
<dbReference type="Gene3D" id="2.40.10.230">
    <property type="entry name" value="Probable tRNA pseudouridine synthase domain"/>
    <property type="match status" value="1"/>
</dbReference>
<evidence type="ECO:0000256" key="7">
    <source>
        <dbReference type="RuleBase" id="RU364004"/>
    </source>
</evidence>
<dbReference type="Gramene" id="rna44347">
    <property type="protein sequence ID" value="RHN49508.1"/>
    <property type="gene ID" value="gene44347"/>
</dbReference>
<evidence type="ECO:0000256" key="4">
    <source>
        <dbReference type="ARBA" id="ARBA00022553"/>
    </source>
</evidence>
<evidence type="ECO:0000256" key="5">
    <source>
        <dbReference type="ARBA" id="ARBA00022884"/>
    </source>
</evidence>
<dbReference type="EnsemblPlants" id="AES82736">
    <property type="protein sequence ID" value="AES82736"/>
    <property type="gene ID" value="MTR_7g116780"/>
</dbReference>
<name>G7L312_MEDTR</name>
<organism evidence="8 11">
    <name type="scientific">Medicago truncatula</name>
    <name type="common">Barrel medic</name>
    <name type="synonym">Medicago tribuloides</name>
    <dbReference type="NCBI Taxonomy" id="3880"/>
    <lineage>
        <taxon>Eukaryota</taxon>
        <taxon>Viridiplantae</taxon>
        <taxon>Streptophyta</taxon>
        <taxon>Embryophyta</taxon>
        <taxon>Tracheophyta</taxon>
        <taxon>Spermatophyta</taxon>
        <taxon>Magnoliopsida</taxon>
        <taxon>eudicotyledons</taxon>
        <taxon>Gunneridae</taxon>
        <taxon>Pentapetalae</taxon>
        <taxon>rosids</taxon>
        <taxon>fabids</taxon>
        <taxon>Fabales</taxon>
        <taxon>Fabaceae</taxon>
        <taxon>Papilionoideae</taxon>
        <taxon>50 kb inversion clade</taxon>
        <taxon>NPAAA clade</taxon>
        <taxon>Hologalegina</taxon>
        <taxon>IRL clade</taxon>
        <taxon>Trifolieae</taxon>
        <taxon>Medicago</taxon>
    </lineage>
</organism>
<dbReference type="HOGENOM" id="CLU_1941252_0_0_1"/>
<dbReference type="AlphaFoldDB" id="G7L312"/>
<gene>
    <name evidence="8" type="ordered locus">MTR_7g116780</name>
    <name evidence="9" type="ORF">MtrunA17_Chr7g0275271</name>
</gene>
<dbReference type="GO" id="GO:0005730">
    <property type="term" value="C:nucleolus"/>
    <property type="evidence" value="ECO:0007669"/>
    <property type="project" value="UniProtKB-SubCell"/>
</dbReference>
<evidence type="ECO:0000256" key="1">
    <source>
        <dbReference type="ARBA" id="ARBA00009801"/>
    </source>
</evidence>
<evidence type="ECO:0000256" key="6">
    <source>
        <dbReference type="ARBA" id="ARBA00023242"/>
    </source>
</evidence>
<dbReference type="Pfam" id="PF04410">
    <property type="entry name" value="Gar1"/>
    <property type="match status" value="1"/>
</dbReference>
<accession>G7L312</accession>
<dbReference type="InterPro" id="IPR040309">
    <property type="entry name" value="Naf1"/>
</dbReference>
<keyword evidence="2 7" id="KW-0690">Ribosome biogenesis</keyword>
<dbReference type="InterPro" id="IPR007504">
    <property type="entry name" value="H/ACA_rnp_Gar1/Naf1"/>
</dbReference>
<evidence type="ECO:0000313" key="8">
    <source>
        <dbReference type="EMBL" id="AES82736.2"/>
    </source>
</evidence>
<reference evidence="8 11" key="1">
    <citation type="journal article" date="2011" name="Nature">
        <title>The Medicago genome provides insight into the evolution of rhizobial symbioses.</title>
        <authorList>
            <person name="Young N.D."/>
            <person name="Debelle F."/>
            <person name="Oldroyd G.E."/>
            <person name="Geurts R."/>
            <person name="Cannon S.B."/>
            <person name="Udvardi M.K."/>
            <person name="Benedito V.A."/>
            <person name="Mayer K.F."/>
            <person name="Gouzy J."/>
            <person name="Schoof H."/>
            <person name="Van de Peer Y."/>
            <person name="Proost S."/>
            <person name="Cook D.R."/>
            <person name="Meyers B.C."/>
            <person name="Spannagl M."/>
            <person name="Cheung F."/>
            <person name="De Mita S."/>
            <person name="Krishnakumar V."/>
            <person name="Gundlach H."/>
            <person name="Zhou S."/>
            <person name="Mudge J."/>
            <person name="Bharti A.K."/>
            <person name="Murray J.D."/>
            <person name="Naoumkina M.A."/>
            <person name="Rosen B."/>
            <person name="Silverstein K.A."/>
            <person name="Tang H."/>
            <person name="Rombauts S."/>
            <person name="Zhao P.X."/>
            <person name="Zhou P."/>
            <person name="Barbe V."/>
            <person name="Bardou P."/>
            <person name="Bechner M."/>
            <person name="Bellec A."/>
            <person name="Berger A."/>
            <person name="Berges H."/>
            <person name="Bidwell S."/>
            <person name="Bisseling T."/>
            <person name="Choisne N."/>
            <person name="Couloux A."/>
            <person name="Denny R."/>
            <person name="Deshpande S."/>
            <person name="Dai X."/>
            <person name="Doyle J.J."/>
            <person name="Dudez A.M."/>
            <person name="Farmer A.D."/>
            <person name="Fouteau S."/>
            <person name="Franken C."/>
            <person name="Gibelin C."/>
            <person name="Gish J."/>
            <person name="Goldstein S."/>
            <person name="Gonzalez A.J."/>
            <person name="Green P.J."/>
            <person name="Hallab A."/>
            <person name="Hartog M."/>
            <person name="Hua A."/>
            <person name="Humphray S.J."/>
            <person name="Jeong D.H."/>
            <person name="Jing Y."/>
            <person name="Jocker A."/>
            <person name="Kenton S.M."/>
            <person name="Kim D.J."/>
            <person name="Klee K."/>
            <person name="Lai H."/>
            <person name="Lang C."/>
            <person name="Lin S."/>
            <person name="Macmil S.L."/>
            <person name="Magdelenat G."/>
            <person name="Matthews L."/>
            <person name="McCorrison J."/>
            <person name="Monaghan E.L."/>
            <person name="Mun J.H."/>
            <person name="Najar F.Z."/>
            <person name="Nicholson C."/>
            <person name="Noirot C."/>
            <person name="O'Bleness M."/>
            <person name="Paule C.R."/>
            <person name="Poulain J."/>
            <person name="Prion F."/>
            <person name="Qin B."/>
            <person name="Qu C."/>
            <person name="Retzel E.F."/>
            <person name="Riddle C."/>
            <person name="Sallet E."/>
            <person name="Samain S."/>
            <person name="Samson N."/>
            <person name="Sanders I."/>
            <person name="Saurat O."/>
            <person name="Scarpelli C."/>
            <person name="Schiex T."/>
            <person name="Segurens B."/>
            <person name="Severin A.J."/>
            <person name="Sherrier D.J."/>
            <person name="Shi R."/>
            <person name="Sims S."/>
            <person name="Singer S.R."/>
            <person name="Sinharoy S."/>
            <person name="Sterck L."/>
            <person name="Viollet A."/>
            <person name="Wang B.B."/>
            <person name="Wang K."/>
            <person name="Wang M."/>
            <person name="Wang X."/>
            <person name="Warfsmann J."/>
            <person name="Weissenbach J."/>
            <person name="White D.D."/>
            <person name="White J.D."/>
            <person name="Wiley G.B."/>
            <person name="Wincker P."/>
            <person name="Xing Y."/>
            <person name="Yang L."/>
            <person name="Yao Z."/>
            <person name="Ying F."/>
            <person name="Zhai J."/>
            <person name="Zhou L."/>
            <person name="Zuber A."/>
            <person name="Denarie J."/>
            <person name="Dixon R.A."/>
            <person name="May G.D."/>
            <person name="Schwartz D.C."/>
            <person name="Rogers J."/>
            <person name="Quetier F."/>
            <person name="Town C.D."/>
            <person name="Roe B.A."/>
        </authorList>
    </citation>
    <scope>NUCLEOTIDE SEQUENCE [LARGE SCALE GENOMIC DNA]</scope>
    <source>
        <strain evidence="8">A17</strain>
        <strain evidence="10 11">cv. Jemalong A17</strain>
    </source>
</reference>
<sequence length="130" mass="15025">MEMIPLIEGSILWITERQTSLGLIDEIFGQVKNPYYAVRYNSEKGIREGTLISFVAEFVNYVMHPVSMMKRCPMKQNFWMMRKRLSTRDCKNIIKEVVTIKTPIERMENNIKQIPLKDGSIPTMPVALGG</sequence>
<dbReference type="GO" id="GO:0001522">
    <property type="term" value="P:pseudouridine synthesis"/>
    <property type="evidence" value="ECO:0007669"/>
    <property type="project" value="InterPro"/>
</dbReference>
<dbReference type="GO" id="GO:0006364">
    <property type="term" value="P:rRNA processing"/>
    <property type="evidence" value="ECO:0007669"/>
    <property type="project" value="UniProtKB-KW"/>
</dbReference>
<dbReference type="EMBL" id="CM001223">
    <property type="protein sequence ID" value="AES82736.2"/>
    <property type="molecule type" value="Genomic_DNA"/>
</dbReference>
<comment type="similarity">
    <text evidence="1">Belongs to the NAF1 family.</text>
</comment>
<evidence type="ECO:0000256" key="2">
    <source>
        <dbReference type="ARBA" id="ARBA00022517"/>
    </source>
</evidence>
<reference evidence="10" key="3">
    <citation type="submission" date="2015-04" db="UniProtKB">
        <authorList>
            <consortium name="EnsemblPlants"/>
        </authorList>
    </citation>
    <scope>IDENTIFICATION</scope>
    <source>
        <strain evidence="10">cv. Jemalong A17</strain>
    </source>
</reference>
<keyword evidence="7" id="KW-0687">Ribonucleoprotein</keyword>
<evidence type="ECO:0000313" key="9">
    <source>
        <dbReference type="EMBL" id="RHN49508.1"/>
    </source>
</evidence>
<keyword evidence="3 7" id="KW-0698">rRNA processing</keyword>
<keyword evidence="6 7" id="KW-0539">Nucleus</keyword>
<evidence type="ECO:0000313" key="10">
    <source>
        <dbReference type="EnsemblPlants" id="AES82736"/>
    </source>
</evidence>
<evidence type="ECO:0000313" key="11">
    <source>
        <dbReference type="Proteomes" id="UP000002051"/>
    </source>
</evidence>
<comment type="similarity">
    <text evidence="7">Belongs to the GAR1 family.</text>
</comment>
<dbReference type="InterPro" id="IPR009000">
    <property type="entry name" value="Transl_B-barrel_sf"/>
</dbReference>
<comment type="subcellular location">
    <subcellularLocation>
        <location evidence="7">Nucleus</location>
        <location evidence="7">Nucleolus</location>
    </subcellularLocation>
</comment>
<dbReference type="EMBL" id="PSQE01000007">
    <property type="protein sequence ID" value="RHN49508.1"/>
    <property type="molecule type" value="Genomic_DNA"/>
</dbReference>
<keyword evidence="11" id="KW-1185">Reference proteome</keyword>
<dbReference type="GO" id="GO:0000493">
    <property type="term" value="P:box H/ACA snoRNP assembly"/>
    <property type="evidence" value="ECO:0007669"/>
    <property type="project" value="InterPro"/>
</dbReference>
<evidence type="ECO:0000256" key="3">
    <source>
        <dbReference type="ARBA" id="ARBA00022552"/>
    </source>
</evidence>
<reference evidence="8 11" key="2">
    <citation type="journal article" date="2014" name="BMC Genomics">
        <title>An improved genome release (version Mt4.0) for the model legume Medicago truncatula.</title>
        <authorList>
            <person name="Tang H."/>
            <person name="Krishnakumar V."/>
            <person name="Bidwell S."/>
            <person name="Rosen B."/>
            <person name="Chan A."/>
            <person name="Zhou S."/>
            <person name="Gentzbittel L."/>
            <person name="Childs K.L."/>
            <person name="Yandell M."/>
            <person name="Gundlach H."/>
            <person name="Mayer K.F."/>
            <person name="Schwartz D.C."/>
            <person name="Town C.D."/>
        </authorList>
    </citation>
    <scope>GENOME REANNOTATION</scope>
    <source>
        <strain evidence="10 11">cv. Jemalong A17</strain>
    </source>
</reference>
<reference evidence="9" key="4">
    <citation type="journal article" date="2018" name="Nat. Plants">
        <title>Whole-genome landscape of Medicago truncatula symbiotic genes.</title>
        <authorList>
            <person name="Pecrix Y."/>
            <person name="Gamas P."/>
            <person name="Carrere S."/>
        </authorList>
    </citation>
    <scope>NUCLEOTIDE SEQUENCE</scope>
    <source>
        <tissue evidence="9">Leaves</tissue>
    </source>
</reference>
<accession>A0A0C3WGI3</accession>
<dbReference type="InterPro" id="IPR038664">
    <property type="entry name" value="Gar1/Naf1_Cbf5-bd_sf"/>
</dbReference>
<comment type="subunit">
    <text evidence="7">Component of the small nucleolar ribonucleoprotein particles containing H/ACA-type snoRNAs (H/ACA snoRNPs).</text>
</comment>
<keyword evidence="5 7" id="KW-0694">RNA-binding</keyword>
<proteinExistence type="inferred from homology"/>
<dbReference type="SUPFAM" id="SSF50447">
    <property type="entry name" value="Translation proteins"/>
    <property type="match status" value="1"/>
</dbReference>
<dbReference type="PANTHER" id="PTHR31633:SF1">
    <property type="entry name" value="H_ACA RIBONUCLEOPROTEIN COMPLEX NON-CORE SUBUNIT NAF1"/>
    <property type="match status" value="1"/>
</dbReference>
<dbReference type="eggNOG" id="KOG2236">
    <property type="taxonomic scope" value="Eukaryota"/>
</dbReference>
<keyword evidence="4" id="KW-0597">Phosphoprotein</keyword>
<dbReference type="GO" id="GO:0005732">
    <property type="term" value="C:sno(s)RNA-containing ribonucleoprotein complex"/>
    <property type="evidence" value="ECO:0007669"/>
    <property type="project" value="InterPro"/>
</dbReference>
<protein>
    <recommendedName>
        <fullName evidence="7">H/ACA ribonucleoprotein complex subunit</fullName>
    </recommendedName>
</protein>
<comment type="function">
    <text evidence="7">Required for ribosome biogenesis. Part of a complex which catalyzes pseudouridylation of rRNA. This involves the isomerization of uridine such that the ribose is subsequently attached to C5, instead of the normal N1. Pseudouridine ("psi") residues may serve to stabilize the conformation of rRNAs.</text>
</comment>
<dbReference type="GO" id="GO:0003723">
    <property type="term" value="F:RNA binding"/>
    <property type="evidence" value="ECO:0007669"/>
    <property type="project" value="UniProtKB-KW"/>
</dbReference>